<sequence>MLNIQLDEETINNLLQSKFDEILSKYNRQVATVDIKDLVKITRLSQSTLQNKIVCEPEIVEVT</sequence>
<accession>A0A077UH29</accession>
<reference evidence="1 2" key="1">
    <citation type="submission" date="2014-05" db="EMBL/GenBank/DDBJ databases">
        <authorList>
            <person name="Aslett A.Martin."/>
            <person name="De Silva Nishadi"/>
        </authorList>
    </citation>
    <scope>NUCLEOTIDE SEQUENCE [LARGE SCALE GENOMIC DNA]</scope>
</reference>
<name>A0A077UH29_9STAP</name>
<organism evidence="1 2">
    <name type="scientific">Staphylococcus schweitzeri</name>
    <dbReference type="NCBI Taxonomy" id="1654388"/>
    <lineage>
        <taxon>Bacteria</taxon>
        <taxon>Bacillati</taxon>
        <taxon>Bacillota</taxon>
        <taxon>Bacilli</taxon>
        <taxon>Bacillales</taxon>
        <taxon>Staphylococcaceae</taxon>
        <taxon>Staphylococcus</taxon>
    </lineage>
</organism>
<protein>
    <submittedName>
        <fullName evidence="1">Uncharacterized protein</fullName>
    </submittedName>
</protein>
<dbReference type="EMBL" id="CCEH01000001">
    <property type="protein sequence ID" value="CDR26477.1"/>
    <property type="molecule type" value="Genomic_DNA"/>
</dbReference>
<evidence type="ECO:0000313" key="2">
    <source>
        <dbReference type="Proteomes" id="UP000044616"/>
    </source>
</evidence>
<dbReference type="AlphaFoldDB" id="A0A077UH29"/>
<evidence type="ECO:0000313" key="1">
    <source>
        <dbReference type="EMBL" id="CDR26477.1"/>
    </source>
</evidence>
<proteinExistence type="predicted"/>
<gene>
    <name evidence="1" type="ORF">ERS140147_00019</name>
</gene>
<dbReference type="Proteomes" id="UP000044616">
    <property type="component" value="Unassembled WGS sequence"/>
</dbReference>